<gene>
    <name evidence="1" type="ORF">AVEN_173863_1</name>
</gene>
<name>A0A4Y2I0R3_ARAVE</name>
<protein>
    <submittedName>
        <fullName evidence="1">Uncharacterized protein</fullName>
    </submittedName>
</protein>
<dbReference type="EMBL" id="BGPR01002304">
    <property type="protein sequence ID" value="GBM71291.1"/>
    <property type="molecule type" value="Genomic_DNA"/>
</dbReference>
<evidence type="ECO:0000313" key="1">
    <source>
        <dbReference type="EMBL" id="GBM71291.1"/>
    </source>
</evidence>
<dbReference type="Proteomes" id="UP000499080">
    <property type="component" value="Unassembled WGS sequence"/>
</dbReference>
<sequence length="149" mass="17094">MVLHIDGVMLWSHIKARFRKLMMGSWQKEWGKGETRKLIFDINPNVKTRPISSRKEEIIFLTCRGPFGAYLKRFHPCSAAMEELVPTSPTPLYLYVSSQNHGTLKDQSRRWKIFCSKGSQPNSYPGIKSSILSDSFTPTVSFLLQIKIT</sequence>
<evidence type="ECO:0000313" key="2">
    <source>
        <dbReference type="Proteomes" id="UP000499080"/>
    </source>
</evidence>
<dbReference type="AlphaFoldDB" id="A0A4Y2I0R3"/>
<organism evidence="1 2">
    <name type="scientific">Araneus ventricosus</name>
    <name type="common">Orbweaver spider</name>
    <name type="synonym">Epeira ventricosa</name>
    <dbReference type="NCBI Taxonomy" id="182803"/>
    <lineage>
        <taxon>Eukaryota</taxon>
        <taxon>Metazoa</taxon>
        <taxon>Ecdysozoa</taxon>
        <taxon>Arthropoda</taxon>
        <taxon>Chelicerata</taxon>
        <taxon>Arachnida</taxon>
        <taxon>Araneae</taxon>
        <taxon>Araneomorphae</taxon>
        <taxon>Entelegynae</taxon>
        <taxon>Araneoidea</taxon>
        <taxon>Araneidae</taxon>
        <taxon>Araneus</taxon>
    </lineage>
</organism>
<proteinExistence type="predicted"/>
<accession>A0A4Y2I0R3</accession>
<keyword evidence="2" id="KW-1185">Reference proteome</keyword>
<comment type="caution">
    <text evidence="1">The sequence shown here is derived from an EMBL/GenBank/DDBJ whole genome shotgun (WGS) entry which is preliminary data.</text>
</comment>
<reference evidence="1 2" key="1">
    <citation type="journal article" date="2019" name="Sci. Rep.">
        <title>Orb-weaving spider Araneus ventricosus genome elucidates the spidroin gene catalogue.</title>
        <authorList>
            <person name="Kono N."/>
            <person name="Nakamura H."/>
            <person name="Ohtoshi R."/>
            <person name="Moran D.A.P."/>
            <person name="Shinohara A."/>
            <person name="Yoshida Y."/>
            <person name="Fujiwara M."/>
            <person name="Mori M."/>
            <person name="Tomita M."/>
            <person name="Arakawa K."/>
        </authorList>
    </citation>
    <scope>NUCLEOTIDE SEQUENCE [LARGE SCALE GENOMIC DNA]</scope>
</reference>